<name>A0ABN7ANY3_9HEMI</name>
<protein>
    <submittedName>
        <fullName evidence="1">Uncharacterized protein</fullName>
    </submittedName>
</protein>
<organism evidence="1 2">
    <name type="scientific">Nesidiocoris tenuis</name>
    <dbReference type="NCBI Taxonomy" id="355587"/>
    <lineage>
        <taxon>Eukaryota</taxon>
        <taxon>Metazoa</taxon>
        <taxon>Ecdysozoa</taxon>
        <taxon>Arthropoda</taxon>
        <taxon>Hexapoda</taxon>
        <taxon>Insecta</taxon>
        <taxon>Pterygota</taxon>
        <taxon>Neoptera</taxon>
        <taxon>Paraneoptera</taxon>
        <taxon>Hemiptera</taxon>
        <taxon>Heteroptera</taxon>
        <taxon>Panheteroptera</taxon>
        <taxon>Cimicomorpha</taxon>
        <taxon>Miridae</taxon>
        <taxon>Dicyphina</taxon>
        <taxon>Nesidiocoris</taxon>
    </lineage>
</organism>
<dbReference type="EMBL" id="AP028911">
    <property type="protein sequence ID" value="BES92596.1"/>
    <property type="molecule type" value="Genomic_DNA"/>
</dbReference>
<evidence type="ECO:0000313" key="2">
    <source>
        <dbReference type="Proteomes" id="UP001307889"/>
    </source>
</evidence>
<sequence>MPVTLSPHPRESEALFRLASSTTGTLKLGLRAVLTVQVSAEHAPDSPSACQVRLDPRPRIREGNVCGFVVPSCPLTRNRPSYSYVVRLLRFIPTPFPLRVPFTCISPKELALKKPGRNFEIPCR</sequence>
<proteinExistence type="predicted"/>
<dbReference type="Proteomes" id="UP001307889">
    <property type="component" value="Chromosome 3"/>
</dbReference>
<reference evidence="1 2" key="1">
    <citation type="submission" date="2023-09" db="EMBL/GenBank/DDBJ databases">
        <title>Nesidiocoris tenuis whole genome shotgun sequence.</title>
        <authorList>
            <person name="Shibata T."/>
            <person name="Shimoda M."/>
            <person name="Kobayashi T."/>
            <person name="Uehara T."/>
        </authorList>
    </citation>
    <scope>NUCLEOTIDE SEQUENCE [LARGE SCALE GENOMIC DNA]</scope>
    <source>
        <strain evidence="1 2">Japan</strain>
    </source>
</reference>
<gene>
    <name evidence="1" type="ORF">NTJ_05405</name>
</gene>
<evidence type="ECO:0000313" key="1">
    <source>
        <dbReference type="EMBL" id="BES92596.1"/>
    </source>
</evidence>
<keyword evidence="2" id="KW-1185">Reference proteome</keyword>
<accession>A0ABN7ANY3</accession>